<organism evidence="8">
    <name type="scientific">Thermofilum adornatum</name>
    <dbReference type="NCBI Taxonomy" id="1365176"/>
    <lineage>
        <taxon>Archaea</taxon>
        <taxon>Thermoproteota</taxon>
        <taxon>Thermoprotei</taxon>
        <taxon>Thermofilales</taxon>
        <taxon>Thermofilaceae</taxon>
        <taxon>Thermofilum</taxon>
    </lineage>
</organism>
<keyword evidence="2" id="KW-1003">Cell membrane</keyword>
<dbReference type="InterPro" id="IPR018076">
    <property type="entry name" value="T2SS_GspF_dom"/>
</dbReference>
<comment type="caution">
    <text evidence="8">The sequence shown here is derived from an EMBL/GenBank/DDBJ whole genome shotgun (WGS) entry which is preliminary data.</text>
</comment>
<sequence>MNNKTRPLESYLKPLIDALESYYFKSGLSTPFPLYMKYLKITLSVVATLSFFLSFFLHTAVLRYSIPVSIIASIILSLIFTLVVLFLLLYYPVYRGYSRRVEIERDLPFTVSYMGALSSSGMSLERLLEREGLYETNTQIKREILLILRDIKVYGLDTLTALSRAALRSPSRMLTTLWLGLRETYITSGNLKSYLSHYSSVLLSDKTQRLRNITNSISMIAEVYTTLMVAGPLMFVTMLMIMDLLGGTVFGLSSGLLVLILTFIVIPFSAIGVYIAVDGILSKA</sequence>
<feature type="transmembrane region" description="Helical" evidence="6">
    <location>
        <begin position="219"/>
        <end position="242"/>
    </location>
</feature>
<dbReference type="AlphaFoldDB" id="A0A7C1GJC2"/>
<dbReference type="EMBL" id="DSAY01000088">
    <property type="protein sequence ID" value="HDP15089.1"/>
    <property type="molecule type" value="Genomic_DNA"/>
</dbReference>
<evidence type="ECO:0000259" key="7">
    <source>
        <dbReference type="Pfam" id="PF00482"/>
    </source>
</evidence>
<keyword evidence="5 6" id="KW-0472">Membrane</keyword>
<proteinExistence type="predicted"/>
<evidence type="ECO:0000256" key="2">
    <source>
        <dbReference type="ARBA" id="ARBA00022475"/>
    </source>
</evidence>
<protein>
    <recommendedName>
        <fullName evidence="7">Type II secretion system protein GspF domain-containing protein</fullName>
    </recommendedName>
</protein>
<dbReference type="GO" id="GO:0005886">
    <property type="term" value="C:plasma membrane"/>
    <property type="evidence" value="ECO:0007669"/>
    <property type="project" value="UniProtKB-SubCell"/>
</dbReference>
<feature type="transmembrane region" description="Helical" evidence="6">
    <location>
        <begin position="64"/>
        <end position="91"/>
    </location>
</feature>
<evidence type="ECO:0000313" key="8">
    <source>
        <dbReference type="EMBL" id="HDP15089.1"/>
    </source>
</evidence>
<feature type="transmembrane region" description="Helical" evidence="6">
    <location>
        <begin position="254"/>
        <end position="277"/>
    </location>
</feature>
<dbReference type="PANTHER" id="PTHR35402:SF1">
    <property type="entry name" value="TYPE II SECRETION SYSTEM PROTEIN GSPF DOMAIN-CONTAINING PROTEIN"/>
    <property type="match status" value="1"/>
</dbReference>
<evidence type="ECO:0000256" key="6">
    <source>
        <dbReference type="SAM" id="Phobius"/>
    </source>
</evidence>
<feature type="domain" description="Type II secretion system protein GspF" evidence="7">
    <location>
        <begin position="112"/>
        <end position="238"/>
    </location>
</feature>
<keyword evidence="4 6" id="KW-1133">Transmembrane helix</keyword>
<comment type="subcellular location">
    <subcellularLocation>
        <location evidence="1">Cell membrane</location>
        <topology evidence="1">Multi-pass membrane protein</topology>
    </subcellularLocation>
</comment>
<keyword evidence="3 6" id="KW-0812">Transmembrane</keyword>
<name>A0A7C1GJC2_9CREN</name>
<dbReference type="PANTHER" id="PTHR35402">
    <property type="entry name" value="INTEGRAL MEMBRANE PROTEIN-RELATED"/>
    <property type="match status" value="1"/>
</dbReference>
<reference evidence="8" key="1">
    <citation type="journal article" date="2020" name="mSystems">
        <title>Genome- and Community-Level Interaction Insights into Carbon Utilization and Element Cycling Functions of Hydrothermarchaeota in Hydrothermal Sediment.</title>
        <authorList>
            <person name="Zhou Z."/>
            <person name="Liu Y."/>
            <person name="Xu W."/>
            <person name="Pan J."/>
            <person name="Luo Z.H."/>
            <person name="Li M."/>
        </authorList>
    </citation>
    <scope>NUCLEOTIDE SEQUENCE [LARGE SCALE GENOMIC DNA]</scope>
    <source>
        <strain evidence="8">SpSt-116</strain>
    </source>
</reference>
<accession>A0A7C1GJC2</accession>
<evidence type="ECO:0000256" key="1">
    <source>
        <dbReference type="ARBA" id="ARBA00004651"/>
    </source>
</evidence>
<gene>
    <name evidence="8" type="ORF">ENN26_04845</name>
</gene>
<evidence type="ECO:0000256" key="5">
    <source>
        <dbReference type="ARBA" id="ARBA00023136"/>
    </source>
</evidence>
<dbReference type="InterPro" id="IPR056569">
    <property type="entry name" value="ArlJ-like"/>
</dbReference>
<evidence type="ECO:0000256" key="3">
    <source>
        <dbReference type="ARBA" id="ARBA00022692"/>
    </source>
</evidence>
<dbReference type="Pfam" id="PF00482">
    <property type="entry name" value="T2SSF"/>
    <property type="match status" value="1"/>
</dbReference>
<feature type="transmembrane region" description="Helical" evidence="6">
    <location>
        <begin position="38"/>
        <end position="58"/>
    </location>
</feature>
<evidence type="ECO:0000256" key="4">
    <source>
        <dbReference type="ARBA" id="ARBA00022989"/>
    </source>
</evidence>